<dbReference type="PROSITE" id="PS01124">
    <property type="entry name" value="HTH_ARAC_FAMILY_2"/>
    <property type="match status" value="1"/>
</dbReference>
<feature type="transmembrane region" description="Helical" evidence="4">
    <location>
        <begin position="6"/>
        <end position="23"/>
    </location>
</feature>
<dbReference type="RefSeq" id="WP_332922814.1">
    <property type="nucleotide sequence ID" value="NZ_AP025293.1"/>
</dbReference>
<keyword evidence="1" id="KW-0805">Transcription regulation</keyword>
<evidence type="ECO:0000259" key="5">
    <source>
        <dbReference type="PROSITE" id="PS01124"/>
    </source>
</evidence>
<dbReference type="InterPro" id="IPR018060">
    <property type="entry name" value="HTH_AraC"/>
</dbReference>
<dbReference type="Proteomes" id="UP001354989">
    <property type="component" value="Plasmid pPP1"/>
</dbReference>
<feature type="domain" description="HTH araC/xylS-type" evidence="5">
    <location>
        <begin position="260"/>
        <end position="361"/>
    </location>
</feature>
<reference evidence="6 7" key="1">
    <citation type="submission" date="2021-12" db="EMBL/GenBank/DDBJ databases">
        <title>Genome sequencing of bacteria with rrn-lacking chromosome and rrn-plasmid.</title>
        <authorList>
            <person name="Anda M."/>
            <person name="Iwasaki W."/>
        </authorList>
    </citation>
    <scope>NUCLEOTIDE SEQUENCE [LARGE SCALE GENOMIC DNA]</scope>
    <source>
        <strain evidence="6 7">NBRC 101262</strain>
        <plasmid evidence="6 7">pPP1</plasmid>
    </source>
</reference>
<sequence>MTDALFFWSFMQCAIMGVAIAIVKRTQVNLILSSIFGTMAVNTLLQYLFRFTDLKFQLPELMVFTDVLDLLLPGLVLWYISSLFGEKVTNKQIWYFIPAAAGFVLSGLFILFFGIEFPSFIGSPFHMILLTAIVFWKGIAIYKAHTKLKIMNDQAEAKQKEDLVWPKLLVAFLGITLYVATLQLIYRGAIVPFVGKAVNQYIWNIVQVNYIMFNSSIILLTLFFALKFPKTLSGNTIAIKSEKESSEDNSLMNHYIAKLEKLIAEEKIHLETELNEKVLAERLEIQYYLLSRLLNDHLGKSFSEFINEHRIKHAQNILANDQEKSLTNFAIAVDSGFRSESVFYVNFKKHTGMTPRQYRIKAQKAQFVA</sequence>
<feature type="transmembrane region" description="Helical" evidence="4">
    <location>
        <begin position="30"/>
        <end position="49"/>
    </location>
</feature>
<dbReference type="PANTHER" id="PTHR43280:SF29">
    <property type="entry name" value="ARAC-FAMILY TRANSCRIPTIONAL REGULATOR"/>
    <property type="match status" value="1"/>
</dbReference>
<geneLocation type="plasmid" evidence="6 7">
    <name>pPP1</name>
</geneLocation>
<keyword evidence="4" id="KW-1133">Transmembrane helix</keyword>
<dbReference type="Gene3D" id="1.10.10.60">
    <property type="entry name" value="Homeodomain-like"/>
    <property type="match status" value="2"/>
</dbReference>
<dbReference type="SUPFAM" id="SSF46689">
    <property type="entry name" value="Homeodomain-like"/>
    <property type="match status" value="1"/>
</dbReference>
<accession>A0ABM7VI92</accession>
<evidence type="ECO:0000256" key="1">
    <source>
        <dbReference type="ARBA" id="ARBA00023015"/>
    </source>
</evidence>
<keyword evidence="4" id="KW-0472">Membrane</keyword>
<dbReference type="PANTHER" id="PTHR43280">
    <property type="entry name" value="ARAC-FAMILY TRANSCRIPTIONAL REGULATOR"/>
    <property type="match status" value="1"/>
</dbReference>
<keyword evidence="4" id="KW-0812">Transmembrane</keyword>
<evidence type="ECO:0000256" key="2">
    <source>
        <dbReference type="ARBA" id="ARBA00023125"/>
    </source>
</evidence>
<name>A0ABM7VI92_9BACT</name>
<protein>
    <recommendedName>
        <fullName evidence="5">HTH araC/xylS-type domain-containing protein</fullName>
    </recommendedName>
</protein>
<feature type="transmembrane region" description="Helical" evidence="4">
    <location>
        <begin position="121"/>
        <end position="142"/>
    </location>
</feature>
<feature type="transmembrane region" description="Helical" evidence="4">
    <location>
        <begin position="201"/>
        <end position="226"/>
    </location>
</feature>
<dbReference type="InterPro" id="IPR009057">
    <property type="entry name" value="Homeodomain-like_sf"/>
</dbReference>
<dbReference type="EMBL" id="AP025293">
    <property type="protein sequence ID" value="BDD00694.1"/>
    <property type="molecule type" value="Genomic_DNA"/>
</dbReference>
<evidence type="ECO:0000256" key="3">
    <source>
        <dbReference type="ARBA" id="ARBA00023163"/>
    </source>
</evidence>
<proteinExistence type="predicted"/>
<keyword evidence="3" id="KW-0804">Transcription</keyword>
<keyword evidence="2" id="KW-0238">DNA-binding</keyword>
<keyword evidence="7" id="KW-1185">Reference proteome</keyword>
<evidence type="ECO:0000256" key="4">
    <source>
        <dbReference type="SAM" id="Phobius"/>
    </source>
</evidence>
<feature type="transmembrane region" description="Helical" evidence="4">
    <location>
        <begin position="163"/>
        <end position="186"/>
    </location>
</feature>
<organism evidence="6 7">
    <name type="scientific">Persicobacter psychrovividus</name>
    <dbReference type="NCBI Taxonomy" id="387638"/>
    <lineage>
        <taxon>Bacteria</taxon>
        <taxon>Pseudomonadati</taxon>
        <taxon>Bacteroidota</taxon>
        <taxon>Cytophagia</taxon>
        <taxon>Cytophagales</taxon>
        <taxon>Persicobacteraceae</taxon>
        <taxon>Persicobacter</taxon>
    </lineage>
</organism>
<keyword evidence="6" id="KW-0614">Plasmid</keyword>
<dbReference type="Pfam" id="PF12833">
    <property type="entry name" value="HTH_18"/>
    <property type="match status" value="1"/>
</dbReference>
<gene>
    <name evidence="6" type="ORF">PEPS_29740</name>
</gene>
<feature type="transmembrane region" description="Helical" evidence="4">
    <location>
        <begin position="61"/>
        <end position="81"/>
    </location>
</feature>
<evidence type="ECO:0000313" key="7">
    <source>
        <dbReference type="Proteomes" id="UP001354989"/>
    </source>
</evidence>
<dbReference type="SMART" id="SM00342">
    <property type="entry name" value="HTH_ARAC"/>
    <property type="match status" value="1"/>
</dbReference>
<feature type="transmembrane region" description="Helical" evidence="4">
    <location>
        <begin position="93"/>
        <end position="115"/>
    </location>
</feature>
<evidence type="ECO:0000313" key="6">
    <source>
        <dbReference type="EMBL" id="BDD00694.1"/>
    </source>
</evidence>